<evidence type="ECO:0000313" key="1">
    <source>
        <dbReference type="EMBL" id="KAK3726214.1"/>
    </source>
</evidence>
<name>A0AAE0XYW1_9GAST</name>
<dbReference type="Proteomes" id="UP001283361">
    <property type="component" value="Unassembled WGS sequence"/>
</dbReference>
<organism evidence="1 2">
    <name type="scientific">Elysia crispata</name>
    <name type="common">lettuce slug</name>
    <dbReference type="NCBI Taxonomy" id="231223"/>
    <lineage>
        <taxon>Eukaryota</taxon>
        <taxon>Metazoa</taxon>
        <taxon>Spiralia</taxon>
        <taxon>Lophotrochozoa</taxon>
        <taxon>Mollusca</taxon>
        <taxon>Gastropoda</taxon>
        <taxon>Heterobranchia</taxon>
        <taxon>Euthyneura</taxon>
        <taxon>Panpulmonata</taxon>
        <taxon>Sacoglossa</taxon>
        <taxon>Placobranchoidea</taxon>
        <taxon>Plakobranchidae</taxon>
        <taxon>Elysia</taxon>
    </lineage>
</organism>
<reference evidence="1" key="1">
    <citation type="journal article" date="2023" name="G3 (Bethesda)">
        <title>A reference genome for the long-term kleptoplast-retaining sea slug Elysia crispata morphotype clarki.</title>
        <authorList>
            <person name="Eastman K.E."/>
            <person name="Pendleton A.L."/>
            <person name="Shaikh M.A."/>
            <person name="Suttiyut T."/>
            <person name="Ogas R."/>
            <person name="Tomko P."/>
            <person name="Gavelis G."/>
            <person name="Widhalm J.R."/>
            <person name="Wisecaver J.H."/>
        </authorList>
    </citation>
    <scope>NUCLEOTIDE SEQUENCE</scope>
    <source>
        <strain evidence="1">ECLA1</strain>
    </source>
</reference>
<proteinExistence type="predicted"/>
<gene>
    <name evidence="1" type="ORF">RRG08_018657</name>
</gene>
<accession>A0AAE0XYW1</accession>
<evidence type="ECO:0000313" key="2">
    <source>
        <dbReference type="Proteomes" id="UP001283361"/>
    </source>
</evidence>
<sequence>MLNLFVFATHYTGSPPLAAAAVRCERDMSHTAVFKSLRGSSTRKCSVIDALVRNNSGYVGENTAPPINLRYGIVSKLT</sequence>
<comment type="caution">
    <text evidence="1">The sequence shown here is derived from an EMBL/GenBank/DDBJ whole genome shotgun (WGS) entry which is preliminary data.</text>
</comment>
<keyword evidence="2" id="KW-1185">Reference proteome</keyword>
<dbReference type="EMBL" id="JAWDGP010007318">
    <property type="protein sequence ID" value="KAK3726214.1"/>
    <property type="molecule type" value="Genomic_DNA"/>
</dbReference>
<protein>
    <submittedName>
        <fullName evidence="1">Uncharacterized protein</fullName>
    </submittedName>
</protein>
<dbReference type="AlphaFoldDB" id="A0AAE0XYW1"/>